<dbReference type="HOGENOM" id="CLU_3172446_0_0_11"/>
<proteinExistence type="predicted"/>
<dbReference type="AlphaFoldDB" id="A9WVK1"/>
<dbReference type="RefSeq" id="WP_012246848.1">
    <property type="nucleotide sequence ID" value="NC_010168.1"/>
</dbReference>
<dbReference type="Proteomes" id="UP000002007">
    <property type="component" value="Chromosome"/>
</dbReference>
<dbReference type="EMBL" id="CP000910">
    <property type="protein sequence ID" value="ABY25222.1"/>
    <property type="molecule type" value="Genomic_DNA"/>
</dbReference>
<evidence type="ECO:0000313" key="1">
    <source>
        <dbReference type="EMBL" id="ABY25222.1"/>
    </source>
</evidence>
<dbReference type="STRING" id="288705.RSal33209_3513"/>
<dbReference type="KEGG" id="rsa:RSal33209_3513"/>
<organism evidence="1 2">
    <name type="scientific">Renibacterium salmoninarum (strain ATCC 33209 / DSM 20767 / JCM 11484 / NBRC 15589 / NCIMB 2235)</name>
    <dbReference type="NCBI Taxonomy" id="288705"/>
    <lineage>
        <taxon>Bacteria</taxon>
        <taxon>Bacillati</taxon>
        <taxon>Actinomycetota</taxon>
        <taxon>Actinomycetes</taxon>
        <taxon>Micrococcales</taxon>
        <taxon>Micrococcaceae</taxon>
        <taxon>Renibacterium</taxon>
    </lineage>
</organism>
<keyword evidence="2" id="KW-1185">Reference proteome</keyword>
<sequence length="47" mass="5011">MPENTEEKQLMADFGGQVSDRLSRLAAFAADGGLDDAVALITESVRN</sequence>
<name>A9WVK1_RENSM</name>
<reference evidence="2" key="1">
    <citation type="journal article" date="2008" name="J. Bacteriol.">
        <title>Genome sequence of the fish pathogen Renibacterium salmoninarum suggests reductive evolution away from an environmental Arthrobacter ancestor.</title>
        <authorList>
            <person name="Wiens G.D."/>
            <person name="Rockey D.D."/>
            <person name="Wu Z."/>
            <person name="Chang J."/>
            <person name="Levy R."/>
            <person name="Crane S."/>
            <person name="Chen D.S."/>
            <person name="Capri G.R."/>
            <person name="Burnett J.R."/>
            <person name="Sudheesh P.S."/>
            <person name="Schipma M.J."/>
            <person name="Burd H."/>
            <person name="Bhattacharyya A."/>
            <person name="Rhodes L.D."/>
            <person name="Kaul R."/>
            <person name="Strom M.S."/>
        </authorList>
    </citation>
    <scope>NUCLEOTIDE SEQUENCE [LARGE SCALE GENOMIC DNA]</scope>
    <source>
        <strain evidence="2">ATCC 33209 / DSM 20767 / JCM 11484 / NBRC 15589 / NCIMB 2235</strain>
    </source>
</reference>
<gene>
    <name evidence="1" type="ordered locus">RSal33209_3513</name>
</gene>
<accession>A9WVK1</accession>
<protein>
    <submittedName>
        <fullName evidence="1">Uncharacterized protein</fullName>
    </submittedName>
</protein>
<evidence type="ECO:0000313" key="2">
    <source>
        <dbReference type="Proteomes" id="UP000002007"/>
    </source>
</evidence>